<accession>A0A2T4FMP5</accession>
<sequence>MPESARGAYSFLTSALNTLFFCCQAPILAKPFDLDTLQEHIQRLLARWFHVFLNPSYASSVHHGRRVAICVHTDVTR</sequence>
<organism evidence="1 2">
    <name type="scientific">Pseudomonas aylmerensis</name>
    <dbReference type="NCBI Taxonomy" id="1869229"/>
    <lineage>
        <taxon>Bacteria</taxon>
        <taxon>Pseudomonadati</taxon>
        <taxon>Pseudomonadota</taxon>
        <taxon>Gammaproteobacteria</taxon>
        <taxon>Pseudomonadales</taxon>
        <taxon>Pseudomonadaceae</taxon>
        <taxon>Pseudomonas</taxon>
    </lineage>
</organism>
<dbReference type="Proteomes" id="UP000240571">
    <property type="component" value="Unassembled WGS sequence"/>
</dbReference>
<evidence type="ECO:0000313" key="2">
    <source>
        <dbReference type="Proteomes" id="UP000240571"/>
    </source>
</evidence>
<evidence type="ECO:0000313" key="1">
    <source>
        <dbReference type="EMBL" id="PTC24684.1"/>
    </source>
</evidence>
<proteinExistence type="predicted"/>
<name>A0A2T4FMP5_9PSED</name>
<comment type="caution">
    <text evidence="1">The sequence shown here is derived from an EMBL/GenBank/DDBJ whole genome shotgun (WGS) entry which is preliminary data.</text>
</comment>
<gene>
    <name evidence="1" type="ORF">C9382_26970</name>
</gene>
<dbReference type="AlphaFoldDB" id="A0A2T4FMP5"/>
<reference evidence="1 2" key="1">
    <citation type="submission" date="2018-03" db="EMBL/GenBank/DDBJ databases">
        <title>Diversity of bacteria associated with corn roots inoculated with woodland soils in Canada, and Description of Pseudomonas aylmerense sp. nov.</title>
        <authorList>
            <person name="Tambong J.T."/>
            <person name="Xu R."/>
            <person name="Tchagang C."/>
        </authorList>
    </citation>
    <scope>NUCLEOTIDE SEQUENCE [LARGE SCALE GENOMIC DNA]</scope>
    <source>
        <strain evidence="1 2">S1E44</strain>
    </source>
</reference>
<protein>
    <submittedName>
        <fullName evidence="1">Uncharacterized protein</fullName>
    </submittedName>
</protein>
<dbReference type="EMBL" id="PYWW01000055">
    <property type="protein sequence ID" value="PTC24684.1"/>
    <property type="molecule type" value="Genomic_DNA"/>
</dbReference>